<evidence type="ECO:0000313" key="1">
    <source>
        <dbReference type="EMBL" id="QDU28432.1"/>
    </source>
</evidence>
<accession>A0A517YE48</accession>
<dbReference type="EMBL" id="CP036274">
    <property type="protein sequence ID" value="QDU28432.1"/>
    <property type="molecule type" value="Genomic_DNA"/>
</dbReference>
<dbReference type="AlphaFoldDB" id="A0A517YE48"/>
<dbReference type="KEGG" id="aagg:ETAA8_35320"/>
<keyword evidence="2" id="KW-1185">Reference proteome</keyword>
<organism evidence="1 2">
    <name type="scientific">Anatilimnocola aggregata</name>
    <dbReference type="NCBI Taxonomy" id="2528021"/>
    <lineage>
        <taxon>Bacteria</taxon>
        <taxon>Pseudomonadati</taxon>
        <taxon>Planctomycetota</taxon>
        <taxon>Planctomycetia</taxon>
        <taxon>Pirellulales</taxon>
        <taxon>Pirellulaceae</taxon>
        <taxon>Anatilimnocola</taxon>
    </lineage>
</organism>
<proteinExistence type="predicted"/>
<evidence type="ECO:0000313" key="2">
    <source>
        <dbReference type="Proteomes" id="UP000315017"/>
    </source>
</evidence>
<gene>
    <name evidence="1" type="ORF">ETAA8_35320</name>
</gene>
<name>A0A517YE48_9BACT</name>
<reference evidence="1 2" key="1">
    <citation type="submission" date="2019-02" db="EMBL/GenBank/DDBJ databases">
        <title>Deep-cultivation of Planctomycetes and their phenomic and genomic characterization uncovers novel biology.</title>
        <authorList>
            <person name="Wiegand S."/>
            <person name="Jogler M."/>
            <person name="Boedeker C."/>
            <person name="Pinto D."/>
            <person name="Vollmers J."/>
            <person name="Rivas-Marin E."/>
            <person name="Kohn T."/>
            <person name="Peeters S.H."/>
            <person name="Heuer A."/>
            <person name="Rast P."/>
            <person name="Oberbeckmann S."/>
            <person name="Bunk B."/>
            <person name="Jeske O."/>
            <person name="Meyerdierks A."/>
            <person name="Storesund J.E."/>
            <person name="Kallscheuer N."/>
            <person name="Luecker S."/>
            <person name="Lage O.M."/>
            <person name="Pohl T."/>
            <person name="Merkel B.J."/>
            <person name="Hornburger P."/>
            <person name="Mueller R.-W."/>
            <person name="Bruemmer F."/>
            <person name="Labrenz M."/>
            <person name="Spormann A.M."/>
            <person name="Op den Camp H."/>
            <person name="Overmann J."/>
            <person name="Amann R."/>
            <person name="Jetten M.S.M."/>
            <person name="Mascher T."/>
            <person name="Medema M.H."/>
            <person name="Devos D.P."/>
            <person name="Kaster A.-K."/>
            <person name="Ovreas L."/>
            <person name="Rohde M."/>
            <person name="Galperin M.Y."/>
            <person name="Jogler C."/>
        </authorList>
    </citation>
    <scope>NUCLEOTIDE SEQUENCE [LARGE SCALE GENOMIC DNA]</scope>
    <source>
        <strain evidence="1 2">ETA_A8</strain>
    </source>
</reference>
<protein>
    <submittedName>
        <fullName evidence="1">Uncharacterized protein</fullName>
    </submittedName>
</protein>
<sequence length="69" mass="7682">MAAGSSIDTNRLCEFRGRQTAAFNMEGIRDENPKRKSDKLSFLPIFSGDIDLSGRELANNARSRCPHPN</sequence>
<dbReference type="Proteomes" id="UP000315017">
    <property type="component" value="Chromosome"/>
</dbReference>